<evidence type="ECO:0000256" key="13">
    <source>
        <dbReference type="ARBA" id="ARBA00030289"/>
    </source>
</evidence>
<dbReference type="Proteomes" id="UP000550707">
    <property type="component" value="Unassembled WGS sequence"/>
</dbReference>
<feature type="transmembrane region" description="Helical" evidence="14">
    <location>
        <begin position="64"/>
        <end position="87"/>
    </location>
</feature>
<dbReference type="EMBL" id="JACASF010000020">
    <property type="protein sequence ID" value="KAF6412597.1"/>
    <property type="molecule type" value="Genomic_DNA"/>
</dbReference>
<protein>
    <recommendedName>
        <fullName evidence="3 14">Atypical chemokine receptor 1</fullName>
    </recommendedName>
    <alternativeName>
        <fullName evidence="13 14">Duffy antigen/chemokine receptor</fullName>
    </alternativeName>
</protein>
<accession>A0A7J8CP02</accession>
<evidence type="ECO:0000256" key="3">
    <source>
        <dbReference type="ARBA" id="ARBA00015484"/>
    </source>
</evidence>
<evidence type="ECO:0000256" key="1">
    <source>
        <dbReference type="ARBA" id="ARBA00004141"/>
    </source>
</evidence>
<dbReference type="CDD" id="cd15010">
    <property type="entry name" value="7tmA_ACKR1_DARC"/>
    <property type="match status" value="1"/>
</dbReference>
<keyword evidence="12 14" id="KW-0807">Transducer</keyword>
<name>A0A7J8CP02_MOLMO</name>
<keyword evidence="9" id="KW-1015">Disulfide bond</keyword>
<keyword evidence="17" id="KW-1185">Reference proteome</keyword>
<keyword evidence="5 14" id="KW-0967">Endosome</keyword>
<evidence type="ECO:0000313" key="17">
    <source>
        <dbReference type="Proteomes" id="UP000550707"/>
    </source>
</evidence>
<evidence type="ECO:0000256" key="6">
    <source>
        <dbReference type="ARBA" id="ARBA00022989"/>
    </source>
</evidence>
<dbReference type="GO" id="GO:0070098">
    <property type="term" value="P:chemokine-mediated signaling pathway"/>
    <property type="evidence" value="ECO:0007669"/>
    <property type="project" value="UniProtKB-UniRule"/>
</dbReference>
<feature type="region of interest" description="Disordered" evidence="15">
    <location>
        <begin position="316"/>
        <end position="342"/>
    </location>
</feature>
<dbReference type="GO" id="GO:0016020">
    <property type="term" value="C:membrane"/>
    <property type="evidence" value="ECO:0007669"/>
    <property type="project" value="UniProtKB-SubCell"/>
</dbReference>
<dbReference type="InterPro" id="IPR005384">
    <property type="entry name" value="Duffy_chemokine_rcpt"/>
</dbReference>
<evidence type="ECO:0000256" key="12">
    <source>
        <dbReference type="ARBA" id="ARBA00023224"/>
    </source>
</evidence>
<comment type="similarity">
    <text evidence="2 14">Belongs to the G-protein coupled receptor 1 family. Atypical chemokine receptor subfamily.</text>
</comment>
<evidence type="ECO:0000256" key="15">
    <source>
        <dbReference type="SAM" id="MobiDB-lite"/>
    </source>
</evidence>
<evidence type="ECO:0000313" key="16">
    <source>
        <dbReference type="EMBL" id="KAF6412597.1"/>
    </source>
</evidence>
<dbReference type="GO" id="GO:0032642">
    <property type="term" value="P:regulation of chemokine production"/>
    <property type="evidence" value="ECO:0007669"/>
    <property type="project" value="TreeGrafter"/>
</dbReference>
<evidence type="ECO:0000256" key="11">
    <source>
        <dbReference type="ARBA" id="ARBA00023180"/>
    </source>
</evidence>
<dbReference type="AlphaFoldDB" id="A0A7J8CP02"/>
<feature type="transmembrane region" description="Helical" evidence="14">
    <location>
        <begin position="134"/>
        <end position="153"/>
    </location>
</feature>
<comment type="caution">
    <text evidence="16">The sequence shown here is derived from an EMBL/GenBank/DDBJ whole genome shotgun (WGS) entry which is preliminary data.</text>
</comment>
<evidence type="ECO:0000256" key="9">
    <source>
        <dbReference type="ARBA" id="ARBA00023157"/>
    </source>
</evidence>
<evidence type="ECO:0000256" key="10">
    <source>
        <dbReference type="ARBA" id="ARBA00023170"/>
    </source>
</evidence>
<dbReference type="GO" id="GO:0055037">
    <property type="term" value="C:recycling endosome"/>
    <property type="evidence" value="ECO:0007669"/>
    <property type="project" value="UniProtKB-SubCell"/>
</dbReference>
<reference evidence="16 17" key="1">
    <citation type="journal article" date="2020" name="Nature">
        <title>Six reference-quality genomes reveal evolution of bat adaptations.</title>
        <authorList>
            <person name="Jebb D."/>
            <person name="Huang Z."/>
            <person name="Pippel M."/>
            <person name="Hughes G.M."/>
            <person name="Lavrichenko K."/>
            <person name="Devanna P."/>
            <person name="Winkler S."/>
            <person name="Jermiin L.S."/>
            <person name="Skirmuntt E.C."/>
            <person name="Katzourakis A."/>
            <person name="Burkitt-Gray L."/>
            <person name="Ray D.A."/>
            <person name="Sullivan K.A.M."/>
            <person name="Roscito J.G."/>
            <person name="Kirilenko B.M."/>
            <person name="Davalos L.M."/>
            <person name="Corthals A.P."/>
            <person name="Power M.L."/>
            <person name="Jones G."/>
            <person name="Ransome R.D."/>
            <person name="Dechmann D.K.N."/>
            <person name="Locatelli A.G."/>
            <person name="Puechmaille S.J."/>
            <person name="Fedrigo O."/>
            <person name="Jarvis E.D."/>
            <person name="Hiller M."/>
            <person name="Vernes S.C."/>
            <person name="Myers E.W."/>
            <person name="Teeling E.C."/>
        </authorList>
    </citation>
    <scope>NUCLEOTIDE SEQUENCE [LARGE SCALE GENOMIC DNA]</scope>
    <source>
        <strain evidence="16">MMolMol1</strain>
        <tissue evidence="16">Muscle</tissue>
    </source>
</reference>
<dbReference type="GO" id="GO:0006954">
    <property type="term" value="P:inflammatory response"/>
    <property type="evidence" value="ECO:0007669"/>
    <property type="project" value="UniProtKB-UniRule"/>
</dbReference>
<dbReference type="PRINTS" id="PR01559">
    <property type="entry name" value="DUFFYANTIGEN"/>
</dbReference>
<feature type="transmembrane region" description="Helical" evidence="14">
    <location>
        <begin position="99"/>
        <end position="122"/>
    </location>
</feature>
<feature type="transmembrane region" description="Helical" evidence="14">
    <location>
        <begin position="244"/>
        <end position="263"/>
    </location>
</feature>
<feature type="compositionally biased region" description="Polar residues" evidence="15">
    <location>
        <begin position="322"/>
        <end position="342"/>
    </location>
</feature>
<feature type="transmembrane region" description="Helical" evidence="14">
    <location>
        <begin position="165"/>
        <end position="186"/>
    </location>
</feature>
<dbReference type="PANTHER" id="PTHR14181:SF1">
    <property type="entry name" value="ATYPICAL CHEMOKINE RECEPTOR 1"/>
    <property type="match status" value="1"/>
</dbReference>
<dbReference type="GO" id="GO:0005769">
    <property type="term" value="C:early endosome"/>
    <property type="evidence" value="ECO:0007669"/>
    <property type="project" value="UniProtKB-SubCell"/>
</dbReference>
<evidence type="ECO:0000256" key="4">
    <source>
        <dbReference type="ARBA" id="ARBA00022692"/>
    </source>
</evidence>
<evidence type="ECO:0000256" key="14">
    <source>
        <dbReference type="RuleBase" id="RU368070"/>
    </source>
</evidence>
<keyword evidence="10 14" id="KW-0675">Receptor</keyword>
<evidence type="ECO:0000256" key="2">
    <source>
        <dbReference type="ARBA" id="ARBA00008790"/>
    </source>
</evidence>
<feature type="transmembrane region" description="Helical" evidence="14">
    <location>
        <begin position="206"/>
        <end position="224"/>
    </location>
</feature>
<dbReference type="GO" id="GO:0019957">
    <property type="term" value="F:C-C chemokine binding"/>
    <property type="evidence" value="ECO:0007669"/>
    <property type="project" value="TreeGrafter"/>
</dbReference>
<dbReference type="GO" id="GO:0004930">
    <property type="term" value="F:G protein-coupled receptor activity"/>
    <property type="evidence" value="ECO:0007669"/>
    <property type="project" value="UniProtKB-UniRule"/>
</dbReference>
<keyword evidence="6 14" id="KW-1133">Transmembrane helix</keyword>
<evidence type="ECO:0000256" key="8">
    <source>
        <dbReference type="ARBA" id="ARBA00023136"/>
    </source>
</evidence>
<keyword evidence="11" id="KW-0325">Glycoprotein</keyword>
<keyword evidence="7 14" id="KW-0297">G-protein coupled receptor</keyword>
<evidence type="ECO:0000256" key="5">
    <source>
        <dbReference type="ARBA" id="ARBA00022753"/>
    </source>
</evidence>
<organism evidence="16 17">
    <name type="scientific">Molossus molossus</name>
    <name type="common">Pallas' mastiff bat</name>
    <name type="synonym">Vespertilio molossus</name>
    <dbReference type="NCBI Taxonomy" id="27622"/>
    <lineage>
        <taxon>Eukaryota</taxon>
        <taxon>Metazoa</taxon>
        <taxon>Chordata</taxon>
        <taxon>Craniata</taxon>
        <taxon>Vertebrata</taxon>
        <taxon>Euteleostomi</taxon>
        <taxon>Mammalia</taxon>
        <taxon>Eutheria</taxon>
        <taxon>Laurasiatheria</taxon>
        <taxon>Chiroptera</taxon>
        <taxon>Yangochiroptera</taxon>
        <taxon>Molossidae</taxon>
        <taxon>Molossus</taxon>
    </lineage>
</organism>
<dbReference type="FunCoup" id="A0A7J8CP02">
    <property type="interactions" value="22"/>
</dbReference>
<proteinExistence type="inferred from homology"/>
<sequence length="342" mass="37053">MGNCLHPADSFSISDENWSNSTTEEEYPAMWNDSYWTDDYDFTELDAVAPCRSCTLLSESSLPFYVLASALGIAASAAVLFALLRPLIYWPLCPGRQILIQLAVGSALFSIMVPLLVPGLSGTRNTYLCHLAHLVWYGSAFAQALLIGFHACLRPKLGTGQVPGLTLGLTVGLWGVAVLMGLPATLASDTSNGFCTLAFRQNILRFMHAAASFATFTLLPLGLLGAKGLKKVLDRGPCPWVDVLWFWFIFWWPHGVICLWDSLVRSKFLVLSSCLVQQALDLLLHLTEALAILHCVATPLLLALFCHQATRTPVPSLPLPGGQSSHPGTLGGKSQLSSQLPT</sequence>
<gene>
    <name evidence="16" type="ORF">HJG59_000194</name>
</gene>
<comment type="subcellular location">
    <subcellularLocation>
        <location evidence="14">Early endosome</location>
    </subcellularLocation>
    <subcellularLocation>
        <location evidence="1 14">Membrane</location>
        <topology evidence="1 14">Multi-pass membrane protein</topology>
    </subcellularLocation>
    <subcellularLocation>
        <location evidence="14">Recycling endosome</location>
    </subcellularLocation>
</comment>
<comment type="caution">
    <text evidence="14">Lacks conserved residue(s) required for the propagation of feature annotation.</text>
</comment>
<keyword evidence="8 14" id="KW-0472">Membrane</keyword>
<dbReference type="OrthoDB" id="9396544at2759"/>
<dbReference type="PANTHER" id="PTHR14181">
    <property type="entry name" value="DUFFY ANTIGEN/CHEMOKINE RECEPTOR"/>
    <property type="match status" value="1"/>
</dbReference>
<dbReference type="SUPFAM" id="SSF81321">
    <property type="entry name" value="Family A G protein-coupled receptor-like"/>
    <property type="match status" value="1"/>
</dbReference>
<keyword evidence="4 14" id="KW-0812">Transmembrane</keyword>
<dbReference type="InParanoid" id="A0A7J8CP02"/>
<comment type="function">
    <text evidence="14">Atypical chemokine receptor that controls chemokine levels and localization via high-affinity chemokine binding that is uncoupled from classic ligand-driven signal transduction cascades, resulting instead in chemokine sequestration, degradation, or transcytosis. Also known as interceptor (internalizing receptor) or chemokine-scavenging receptor or chemokine decoy receptor. Has a promiscuous chemokine-binding profile, interacting with inflammatory chemokines of both the CXC and the CC subfamilies but not with homeostatic chemokines. Acts as a receptor for chemokines including CCL2, CCL5, CCL7, CCL11, CCL13, CCL14, CCL17, CXCL5, CXCL6, IL8/CXCL8, CXCL11, GRO, RANTES, MCP-1 and TARC. May regulate chemokine bioavailability and, consequently, leukocyte recruitment through two distinct mechanisms: when expressed in endothelial cells, it sustains the abluminal to luminal transcytosis of tissue-derived chemokines and their subsequent presentation to circulating leukocytes; when expressed in erythrocytes, serves as blood reservoir of cognate chemokines but also as a chemokine sink, buffering potential surges in plasma chemokine levels.</text>
</comment>
<evidence type="ECO:0000256" key="7">
    <source>
        <dbReference type="ARBA" id="ARBA00023040"/>
    </source>
</evidence>